<protein>
    <submittedName>
        <fullName evidence="1">Uncharacterized protein</fullName>
    </submittedName>
</protein>
<evidence type="ECO:0000313" key="1">
    <source>
        <dbReference type="EMBL" id="CAD7405759.1"/>
    </source>
</evidence>
<gene>
    <name evidence="1" type="ORF">TPSB3V08_LOCUS5135</name>
</gene>
<proteinExistence type="predicted"/>
<organism evidence="1">
    <name type="scientific">Timema poppense</name>
    <name type="common">Walking stick</name>
    <dbReference type="NCBI Taxonomy" id="170557"/>
    <lineage>
        <taxon>Eukaryota</taxon>
        <taxon>Metazoa</taxon>
        <taxon>Ecdysozoa</taxon>
        <taxon>Arthropoda</taxon>
        <taxon>Hexapoda</taxon>
        <taxon>Insecta</taxon>
        <taxon>Pterygota</taxon>
        <taxon>Neoptera</taxon>
        <taxon>Polyneoptera</taxon>
        <taxon>Phasmatodea</taxon>
        <taxon>Timematodea</taxon>
        <taxon>Timematoidea</taxon>
        <taxon>Timematidae</taxon>
        <taxon>Timema</taxon>
    </lineage>
</organism>
<dbReference type="EMBL" id="OD002649">
    <property type="protein sequence ID" value="CAD7405759.1"/>
    <property type="molecule type" value="Genomic_DNA"/>
</dbReference>
<name>A0A7R9H1U9_TIMPO</name>
<dbReference type="AlphaFoldDB" id="A0A7R9H1U9"/>
<sequence>MSDFSCDAPVATLFLSGLGTVISTDTSAHAYQRGYGCDQAYHTVHNTQSFNMRNSQTRISGVNRASGSEAGASTSASWDVALPEVVATEVTEDVPRNAPCLVAKPEVAPYPVDAKPKMYPYAARPRAAPYPILTRPRVAYSPLPDACSAGEYASKTTRNSQKEVRLIESIGFQNSRASA</sequence>
<reference evidence="1" key="1">
    <citation type="submission" date="2020-11" db="EMBL/GenBank/DDBJ databases">
        <authorList>
            <person name="Tran Van P."/>
        </authorList>
    </citation>
    <scope>NUCLEOTIDE SEQUENCE</scope>
</reference>
<accession>A0A7R9H1U9</accession>